<sequence>MGTSSFLAINIQDGLSDAWSNIAMFVPKFVGFLAILLIGWIVAKIVARLVTEVLHRVGFDRLVERGGIKEMLARGRYDATGIIAKLAYYAVLLLTLQLGFGVFGPNPISTMLNGIVAWLPRLAVAIIIVCIAGAIARVVQDMISNMLSGLSYGRMLGRFAAVFIWGVGIIAALNQIGVGTSVTMPILITVLAIIGGVLIVGVGGGLIKPMQQRWEGWLETIENEMPEVKGHAEAYQRGREDAARQREAQQQQMAQQQAMMGQQVMAGQQMPPGKWAEQRPVPPGYGQQGYGQQHGYGQPMPGQGGQPMPGQGGQPESGNNPGML</sequence>
<evidence type="ECO:0000256" key="2">
    <source>
        <dbReference type="SAM" id="Phobius"/>
    </source>
</evidence>
<feature type="region of interest" description="Disordered" evidence="1">
    <location>
        <begin position="234"/>
        <end position="324"/>
    </location>
</feature>
<feature type="transmembrane region" description="Helical" evidence="2">
    <location>
        <begin position="86"/>
        <end position="103"/>
    </location>
</feature>
<dbReference type="EMBL" id="CP059399">
    <property type="protein sequence ID" value="QLY32670.1"/>
    <property type="molecule type" value="Genomic_DNA"/>
</dbReference>
<evidence type="ECO:0000256" key="1">
    <source>
        <dbReference type="SAM" id="MobiDB-lite"/>
    </source>
</evidence>
<proteinExistence type="predicted"/>
<feature type="compositionally biased region" description="Gly residues" evidence="1">
    <location>
        <begin position="302"/>
        <end position="315"/>
    </location>
</feature>
<keyword evidence="2" id="KW-0812">Transmembrane</keyword>
<feature type="transmembrane region" description="Helical" evidence="2">
    <location>
        <begin position="159"/>
        <end position="178"/>
    </location>
</feature>
<evidence type="ECO:0000313" key="4">
    <source>
        <dbReference type="Proteomes" id="UP000515512"/>
    </source>
</evidence>
<evidence type="ECO:0000313" key="3">
    <source>
        <dbReference type="EMBL" id="QLY32670.1"/>
    </source>
</evidence>
<dbReference type="AlphaFoldDB" id="A0A7D6VM21"/>
<feature type="transmembrane region" description="Helical" evidence="2">
    <location>
        <begin position="115"/>
        <end position="139"/>
    </location>
</feature>
<keyword evidence="4" id="KW-1185">Reference proteome</keyword>
<dbReference type="InterPro" id="IPR008910">
    <property type="entry name" value="MSC_TM_helix"/>
</dbReference>
<accession>A0A7D6VM21</accession>
<dbReference type="KEGG" id="nhu:H0264_10795"/>
<dbReference type="Proteomes" id="UP000515512">
    <property type="component" value="Chromosome"/>
</dbReference>
<feature type="compositionally biased region" description="Low complexity" evidence="1">
    <location>
        <begin position="248"/>
        <end position="270"/>
    </location>
</feature>
<dbReference type="RefSeq" id="WP_181583835.1">
    <property type="nucleotide sequence ID" value="NZ_CP059399.1"/>
</dbReference>
<feature type="transmembrane region" description="Helical" evidence="2">
    <location>
        <begin position="184"/>
        <end position="207"/>
    </location>
</feature>
<dbReference type="Pfam" id="PF05552">
    <property type="entry name" value="MS_channel_1st_1"/>
    <property type="match status" value="2"/>
</dbReference>
<gene>
    <name evidence="3" type="ORF">H0264_10795</name>
</gene>
<feature type="transmembrane region" description="Helical" evidence="2">
    <location>
        <begin position="29"/>
        <end position="47"/>
    </location>
</feature>
<reference evidence="3 4" key="1">
    <citation type="submission" date="2020-07" db="EMBL/GenBank/DDBJ databases">
        <authorList>
            <person name="Zhuang K."/>
            <person name="Ran Y."/>
        </authorList>
    </citation>
    <scope>NUCLEOTIDE SEQUENCE [LARGE SCALE GENOMIC DNA]</scope>
    <source>
        <strain evidence="3 4">WCH-YHL-001</strain>
    </source>
</reference>
<organism evidence="3 4">
    <name type="scientific">Nocardia huaxiensis</name>
    <dbReference type="NCBI Taxonomy" id="2755382"/>
    <lineage>
        <taxon>Bacteria</taxon>
        <taxon>Bacillati</taxon>
        <taxon>Actinomycetota</taxon>
        <taxon>Actinomycetes</taxon>
        <taxon>Mycobacteriales</taxon>
        <taxon>Nocardiaceae</taxon>
        <taxon>Nocardia</taxon>
    </lineage>
</organism>
<feature type="compositionally biased region" description="Basic and acidic residues" evidence="1">
    <location>
        <begin position="234"/>
        <end position="247"/>
    </location>
</feature>
<keyword evidence="2" id="KW-0472">Membrane</keyword>
<name>A0A7D6VM21_9NOCA</name>
<keyword evidence="2" id="KW-1133">Transmembrane helix</keyword>
<protein>
    <submittedName>
        <fullName evidence="3">Uncharacterized protein</fullName>
    </submittedName>
</protein>